<evidence type="ECO:0000256" key="8">
    <source>
        <dbReference type="SAM" id="Phobius"/>
    </source>
</evidence>
<gene>
    <name evidence="9" type="ORF">NQ317_005026</name>
</gene>
<dbReference type="PRINTS" id="PR01609">
    <property type="entry name" value="CD36FAMILY"/>
</dbReference>
<evidence type="ECO:0000256" key="4">
    <source>
        <dbReference type="ARBA" id="ARBA00022692"/>
    </source>
</evidence>
<keyword evidence="7" id="KW-0325">Glycoprotein</keyword>
<comment type="similarity">
    <text evidence="2">Belongs to the CD36 family.</text>
</comment>
<organism evidence="9 10">
    <name type="scientific">Molorchus minor</name>
    <dbReference type="NCBI Taxonomy" id="1323400"/>
    <lineage>
        <taxon>Eukaryota</taxon>
        <taxon>Metazoa</taxon>
        <taxon>Ecdysozoa</taxon>
        <taxon>Arthropoda</taxon>
        <taxon>Hexapoda</taxon>
        <taxon>Insecta</taxon>
        <taxon>Pterygota</taxon>
        <taxon>Neoptera</taxon>
        <taxon>Endopterygota</taxon>
        <taxon>Coleoptera</taxon>
        <taxon>Polyphaga</taxon>
        <taxon>Cucujiformia</taxon>
        <taxon>Chrysomeloidea</taxon>
        <taxon>Cerambycidae</taxon>
        <taxon>Lamiinae</taxon>
        <taxon>Monochamini</taxon>
        <taxon>Molorchus</taxon>
    </lineage>
</organism>
<evidence type="ECO:0008006" key="11">
    <source>
        <dbReference type="Google" id="ProtNLM"/>
    </source>
</evidence>
<sequence>PYYFQLVPSYFWDASFFMKMGINLMMRSLDSSPFITTSIHNYLWNITDPLLDISEKLAPSLVPTKNVAILNRVYADFVDNVTVYIGPKFGHHKFFLIDKYDGSENLPHLGDKCVAKVVDTSEGISYPQYLTKNDTLRYWRKGICKTADLHYTNDIEKYGVNAYKFELASSMYDRTTPSYDDCYRGCQDCPMDCPMYRNAILLSKLYHFIPKYVSGMSFAVSFPHFLYGDDVLKNYVDGLKPDHEKHQSYVIVEPNTGIPLHGVARSQVNLLMRDMSGYNEKIRKFSNLAIPLIWMEYNQVGIPSYIQSLIYFVVILVPILQYIFTVFALLVGSFIVFHFARKKKRSKNNLVMNKTLTFESEVFLKPS</sequence>
<evidence type="ECO:0000313" key="9">
    <source>
        <dbReference type="EMBL" id="KAJ8982555.1"/>
    </source>
</evidence>
<evidence type="ECO:0000313" key="10">
    <source>
        <dbReference type="Proteomes" id="UP001162164"/>
    </source>
</evidence>
<feature type="transmembrane region" description="Helical" evidence="8">
    <location>
        <begin position="309"/>
        <end position="337"/>
    </location>
</feature>
<dbReference type="Pfam" id="PF01130">
    <property type="entry name" value="CD36"/>
    <property type="match status" value="1"/>
</dbReference>
<keyword evidence="4 8" id="KW-0812">Transmembrane</keyword>
<evidence type="ECO:0000256" key="7">
    <source>
        <dbReference type="ARBA" id="ARBA00023180"/>
    </source>
</evidence>
<dbReference type="Proteomes" id="UP001162164">
    <property type="component" value="Unassembled WGS sequence"/>
</dbReference>
<evidence type="ECO:0000256" key="6">
    <source>
        <dbReference type="ARBA" id="ARBA00023136"/>
    </source>
</evidence>
<dbReference type="InterPro" id="IPR002159">
    <property type="entry name" value="CD36_fam"/>
</dbReference>
<evidence type="ECO:0000256" key="1">
    <source>
        <dbReference type="ARBA" id="ARBA00004236"/>
    </source>
</evidence>
<reference evidence="9" key="1">
    <citation type="journal article" date="2023" name="Insect Mol. Biol.">
        <title>Genome sequencing provides insights into the evolution of gene families encoding plant cell wall-degrading enzymes in longhorned beetles.</title>
        <authorList>
            <person name="Shin N.R."/>
            <person name="Okamura Y."/>
            <person name="Kirsch R."/>
            <person name="Pauchet Y."/>
        </authorList>
    </citation>
    <scope>NUCLEOTIDE SEQUENCE</scope>
    <source>
        <strain evidence="9">MMC_N1</strain>
    </source>
</reference>
<evidence type="ECO:0000256" key="2">
    <source>
        <dbReference type="ARBA" id="ARBA00010532"/>
    </source>
</evidence>
<proteinExistence type="inferred from homology"/>
<dbReference type="PANTHER" id="PTHR11923">
    <property type="entry name" value="SCAVENGER RECEPTOR CLASS B TYPE-1 SR-B1"/>
    <property type="match status" value="1"/>
</dbReference>
<keyword evidence="3" id="KW-1003">Cell membrane</keyword>
<evidence type="ECO:0000256" key="3">
    <source>
        <dbReference type="ARBA" id="ARBA00022475"/>
    </source>
</evidence>
<name>A0ABQ9JW59_9CUCU</name>
<keyword evidence="6 8" id="KW-0472">Membrane</keyword>
<evidence type="ECO:0000256" key="5">
    <source>
        <dbReference type="ARBA" id="ARBA00022989"/>
    </source>
</evidence>
<dbReference type="EMBL" id="JAPWTJ010000117">
    <property type="protein sequence ID" value="KAJ8982555.1"/>
    <property type="molecule type" value="Genomic_DNA"/>
</dbReference>
<protein>
    <recommendedName>
        <fullName evidence="11">Scavenger receptor class B member 1</fullName>
    </recommendedName>
</protein>
<comment type="caution">
    <text evidence="9">The sequence shown here is derived from an EMBL/GenBank/DDBJ whole genome shotgun (WGS) entry which is preliminary data.</text>
</comment>
<comment type="subcellular location">
    <subcellularLocation>
        <location evidence="1">Cell membrane</location>
    </subcellularLocation>
</comment>
<keyword evidence="10" id="KW-1185">Reference proteome</keyword>
<keyword evidence="5 8" id="KW-1133">Transmembrane helix</keyword>
<feature type="non-terminal residue" evidence="9">
    <location>
        <position position="1"/>
    </location>
</feature>
<accession>A0ABQ9JW59</accession>
<dbReference type="PANTHER" id="PTHR11923:SF89">
    <property type="entry name" value="GH15894P"/>
    <property type="match status" value="1"/>
</dbReference>